<gene>
    <name evidence="1" type="ORF">DI563_25210</name>
</gene>
<accession>A0A2W5PIV9</accession>
<evidence type="ECO:0000313" key="2">
    <source>
        <dbReference type="Proteomes" id="UP000249135"/>
    </source>
</evidence>
<dbReference type="EMBL" id="QFPP01000481">
    <property type="protein sequence ID" value="PZQ65821.1"/>
    <property type="molecule type" value="Genomic_DNA"/>
</dbReference>
<comment type="caution">
    <text evidence="1">The sequence shown here is derived from an EMBL/GenBank/DDBJ whole genome shotgun (WGS) entry which is preliminary data.</text>
</comment>
<dbReference type="InterPro" id="IPR032720">
    <property type="entry name" value="Cys_rich_CWC"/>
</dbReference>
<organism evidence="1 2">
    <name type="scientific">Variovorax paradoxus</name>
    <dbReference type="NCBI Taxonomy" id="34073"/>
    <lineage>
        <taxon>Bacteria</taxon>
        <taxon>Pseudomonadati</taxon>
        <taxon>Pseudomonadota</taxon>
        <taxon>Betaproteobacteria</taxon>
        <taxon>Burkholderiales</taxon>
        <taxon>Comamonadaceae</taxon>
        <taxon>Variovorax</taxon>
    </lineage>
</organism>
<evidence type="ECO:0000313" key="1">
    <source>
        <dbReference type="EMBL" id="PZQ65821.1"/>
    </source>
</evidence>
<sequence length="84" mass="8465">MPTPPHATAPAVDPTRCPLCGQGNGCAEEAARATGQPQPPCWCMTAEFPPTLRAEVPQAARGRACICAACAAAASSTLPAHALP</sequence>
<dbReference type="Proteomes" id="UP000249135">
    <property type="component" value="Unassembled WGS sequence"/>
</dbReference>
<reference evidence="1 2" key="1">
    <citation type="submission" date="2017-08" db="EMBL/GenBank/DDBJ databases">
        <title>Infants hospitalized years apart are colonized by the same room-sourced microbial strains.</title>
        <authorList>
            <person name="Brooks B."/>
            <person name="Olm M.R."/>
            <person name="Firek B.A."/>
            <person name="Baker R."/>
            <person name="Thomas B.C."/>
            <person name="Morowitz M.J."/>
            <person name="Banfield J.F."/>
        </authorList>
    </citation>
    <scope>NUCLEOTIDE SEQUENCE [LARGE SCALE GENOMIC DNA]</scope>
    <source>
        <strain evidence="1">S2_005_003_R2_41</strain>
    </source>
</reference>
<dbReference type="Pfam" id="PF14375">
    <property type="entry name" value="Cys_rich_CWC"/>
    <property type="match status" value="1"/>
</dbReference>
<name>A0A2W5PIV9_VARPD</name>
<proteinExistence type="predicted"/>
<dbReference type="AlphaFoldDB" id="A0A2W5PIV9"/>
<protein>
    <recommendedName>
        <fullName evidence="3">Cysteine-rich CWC family protein</fullName>
    </recommendedName>
</protein>
<evidence type="ECO:0008006" key="3">
    <source>
        <dbReference type="Google" id="ProtNLM"/>
    </source>
</evidence>